<dbReference type="GO" id="GO:0042834">
    <property type="term" value="F:peptidoglycan binding"/>
    <property type="evidence" value="ECO:0007669"/>
    <property type="project" value="InterPro"/>
</dbReference>
<dbReference type="InterPro" id="IPR007730">
    <property type="entry name" value="SPOR-like_dom"/>
</dbReference>
<reference evidence="3" key="1">
    <citation type="submission" date="2018-05" db="EMBL/GenBank/DDBJ databases">
        <authorList>
            <person name="Lanie J.A."/>
            <person name="Ng W.-L."/>
            <person name="Kazmierczak K.M."/>
            <person name="Andrzejewski T.M."/>
            <person name="Davidsen T.M."/>
            <person name="Wayne K.J."/>
            <person name="Tettelin H."/>
            <person name="Glass J.I."/>
            <person name="Rusch D."/>
            <person name="Podicherti R."/>
            <person name="Tsui H.-C.T."/>
            <person name="Winkler M.E."/>
        </authorList>
    </citation>
    <scope>NUCLEOTIDE SEQUENCE</scope>
</reference>
<gene>
    <name evidence="3" type="ORF">METZ01_LOCUS26479</name>
</gene>
<dbReference type="SUPFAM" id="SSF110997">
    <property type="entry name" value="Sporulation related repeat"/>
    <property type="match status" value="1"/>
</dbReference>
<keyword evidence="1" id="KW-0812">Transmembrane</keyword>
<feature type="domain" description="SPOR" evidence="2">
    <location>
        <begin position="222"/>
        <end position="299"/>
    </location>
</feature>
<organism evidence="3">
    <name type="scientific">marine metagenome</name>
    <dbReference type="NCBI Taxonomy" id="408172"/>
    <lineage>
        <taxon>unclassified sequences</taxon>
        <taxon>metagenomes</taxon>
        <taxon>ecological metagenomes</taxon>
    </lineage>
</organism>
<evidence type="ECO:0000313" key="3">
    <source>
        <dbReference type="EMBL" id="SUZ73625.1"/>
    </source>
</evidence>
<protein>
    <recommendedName>
        <fullName evidence="2">SPOR domain-containing protein</fullName>
    </recommendedName>
</protein>
<dbReference type="AlphaFoldDB" id="A0A381Q2Q4"/>
<dbReference type="InterPro" id="IPR041268">
    <property type="entry name" value="HU-CCDC81_bac_2"/>
</dbReference>
<keyword evidence="1" id="KW-1133">Transmembrane helix</keyword>
<evidence type="ECO:0000256" key="1">
    <source>
        <dbReference type="SAM" id="Phobius"/>
    </source>
</evidence>
<keyword evidence="1" id="KW-0472">Membrane</keyword>
<dbReference type="EMBL" id="UINC01001184">
    <property type="protein sequence ID" value="SUZ73625.1"/>
    <property type="molecule type" value="Genomic_DNA"/>
</dbReference>
<feature type="transmembrane region" description="Helical" evidence="1">
    <location>
        <begin position="153"/>
        <end position="174"/>
    </location>
</feature>
<dbReference type="Gene3D" id="3.30.70.1070">
    <property type="entry name" value="Sporulation related repeat"/>
    <property type="match status" value="1"/>
</dbReference>
<dbReference type="InterPro" id="IPR036680">
    <property type="entry name" value="SPOR-like_sf"/>
</dbReference>
<sequence>MSISKYIIELLHKHDCVIIPGFGAFLTKSIPASHDNNVFSPPKKSVTFNGMLKENDGLLANEISAKENISYNASLKQIKKEVKALLSLLKSDKVEIDNIGVFQLNTEKKIQFQPNKDANFDPNSYGLESFTRNPRKIDDPKEKIKTLNVPDYAIKYAAILILLIGISSIGYISFDDYQNEQMVESLANAQKKILQNVQKATFDLGEYSKINIPIKKSIPPYNSNSIYYSVIAGSFRSMDNANNKLKSLIKLGYEASFTSINPKGLHRVAYARLQNRNEAVKLITRIKKEKGSDAWLLIEK</sequence>
<accession>A0A381Q2Q4</accession>
<dbReference type="Pfam" id="PF05036">
    <property type="entry name" value="SPOR"/>
    <property type="match status" value="1"/>
</dbReference>
<dbReference type="PROSITE" id="PS51724">
    <property type="entry name" value="SPOR"/>
    <property type="match status" value="1"/>
</dbReference>
<dbReference type="Pfam" id="PF18174">
    <property type="entry name" value="HU-CCDC81_bac_1"/>
    <property type="match status" value="1"/>
</dbReference>
<dbReference type="InterPro" id="IPR040495">
    <property type="entry name" value="HU-CCDC81_bac_1"/>
</dbReference>
<evidence type="ECO:0000259" key="2">
    <source>
        <dbReference type="PROSITE" id="PS51724"/>
    </source>
</evidence>
<name>A0A381Q2Q4_9ZZZZ</name>
<proteinExistence type="predicted"/>
<dbReference type="Pfam" id="PF18175">
    <property type="entry name" value="HU-CCDC81_bac_2"/>
    <property type="match status" value="1"/>
</dbReference>